<organism evidence="1 2">
    <name type="scientific">Phytomonospora endophytica</name>
    <dbReference type="NCBI Taxonomy" id="714109"/>
    <lineage>
        <taxon>Bacteria</taxon>
        <taxon>Bacillati</taxon>
        <taxon>Actinomycetota</taxon>
        <taxon>Actinomycetes</taxon>
        <taxon>Micromonosporales</taxon>
        <taxon>Micromonosporaceae</taxon>
        <taxon>Phytomonospora</taxon>
    </lineage>
</organism>
<keyword evidence="2" id="KW-1185">Reference proteome</keyword>
<dbReference type="RefSeq" id="WP_221330714.1">
    <property type="nucleotide sequence ID" value="NZ_BONT01000021.1"/>
</dbReference>
<evidence type="ECO:0008006" key="3">
    <source>
        <dbReference type="Google" id="ProtNLM"/>
    </source>
</evidence>
<dbReference type="AlphaFoldDB" id="A0A841FK53"/>
<accession>A0A841FK53</accession>
<gene>
    <name evidence="1" type="ORF">HNR73_000866</name>
</gene>
<name>A0A841FK53_9ACTN</name>
<dbReference type="SUPFAM" id="SSF54637">
    <property type="entry name" value="Thioesterase/thiol ester dehydrase-isomerase"/>
    <property type="match status" value="1"/>
</dbReference>
<evidence type="ECO:0000313" key="1">
    <source>
        <dbReference type="EMBL" id="MBB6033019.1"/>
    </source>
</evidence>
<evidence type="ECO:0000313" key="2">
    <source>
        <dbReference type="Proteomes" id="UP000548476"/>
    </source>
</evidence>
<dbReference type="Gene3D" id="3.10.129.10">
    <property type="entry name" value="Hotdog Thioesterase"/>
    <property type="match status" value="1"/>
</dbReference>
<dbReference type="InterPro" id="IPR029069">
    <property type="entry name" value="HotDog_dom_sf"/>
</dbReference>
<sequence length="224" mass="23491">MNASITLDQRFCGPPDSGNGGYTSGLIAGHLAWPAVTVTLRTPPPLGRPLTITGGDTVEVRDGEVLVAEAVEGSVTAEVVPAVSLDEARAVGDSYPGFTKHPFPTCFTCGPERAEGDGLRIFPGRIPDGRTAAVWRVPAAVTAPMVWAALDCPGGWVNELEVTPRLLGRLTGQVRQMPQPGTDCLVMGRLDASEGRKAKVTTTLYDTAGTVLAQATAVWISIAR</sequence>
<protein>
    <recommendedName>
        <fullName evidence="3">Thioesterase domain-containing protein</fullName>
    </recommendedName>
</protein>
<comment type="caution">
    <text evidence="1">The sequence shown here is derived from an EMBL/GenBank/DDBJ whole genome shotgun (WGS) entry which is preliminary data.</text>
</comment>
<dbReference type="EMBL" id="JACHGT010000002">
    <property type="protein sequence ID" value="MBB6033019.1"/>
    <property type="molecule type" value="Genomic_DNA"/>
</dbReference>
<dbReference type="Proteomes" id="UP000548476">
    <property type="component" value="Unassembled WGS sequence"/>
</dbReference>
<proteinExistence type="predicted"/>
<reference evidence="1 2" key="1">
    <citation type="submission" date="2020-08" db="EMBL/GenBank/DDBJ databases">
        <title>Genomic Encyclopedia of Type Strains, Phase IV (KMG-IV): sequencing the most valuable type-strain genomes for metagenomic binning, comparative biology and taxonomic classification.</title>
        <authorList>
            <person name="Goeker M."/>
        </authorList>
    </citation>
    <scope>NUCLEOTIDE SEQUENCE [LARGE SCALE GENOMIC DNA]</scope>
    <source>
        <strain evidence="1 2">YIM 65646</strain>
    </source>
</reference>